<dbReference type="SUPFAM" id="SSF56349">
    <property type="entry name" value="DNA breaking-rejoining enzymes"/>
    <property type="match status" value="1"/>
</dbReference>
<feature type="domain" description="Tyr recombinase" evidence="5">
    <location>
        <begin position="115"/>
        <end position="337"/>
    </location>
</feature>
<name>A0A830GMN6_9EURY</name>
<dbReference type="RefSeq" id="WP_188998736.1">
    <property type="nucleotide sequence ID" value="NZ_BMOU01000004.1"/>
</dbReference>
<protein>
    <submittedName>
        <fullName evidence="7">Integrase</fullName>
    </submittedName>
</protein>
<reference evidence="7" key="1">
    <citation type="journal article" date="2014" name="Int. J. Syst. Evol. Microbiol.">
        <title>Complete genome sequence of Corynebacterium casei LMG S-19264T (=DSM 44701T), isolated from a smear-ripened cheese.</title>
        <authorList>
            <consortium name="US DOE Joint Genome Institute (JGI-PGF)"/>
            <person name="Walter F."/>
            <person name="Albersmeier A."/>
            <person name="Kalinowski J."/>
            <person name="Ruckert C."/>
        </authorList>
    </citation>
    <scope>NUCLEOTIDE SEQUENCE</scope>
    <source>
        <strain evidence="7">JCM 17820</strain>
    </source>
</reference>
<dbReference type="GO" id="GO:0015074">
    <property type="term" value="P:DNA integration"/>
    <property type="evidence" value="ECO:0007669"/>
    <property type="project" value="UniProtKB-KW"/>
</dbReference>
<dbReference type="PANTHER" id="PTHR30349">
    <property type="entry name" value="PHAGE INTEGRASE-RELATED"/>
    <property type="match status" value="1"/>
</dbReference>
<evidence type="ECO:0000256" key="2">
    <source>
        <dbReference type="ARBA" id="ARBA00023125"/>
    </source>
</evidence>
<dbReference type="CDD" id="cd00397">
    <property type="entry name" value="DNA_BRE_C"/>
    <property type="match status" value="1"/>
</dbReference>
<dbReference type="PROSITE" id="PS51900">
    <property type="entry name" value="CB"/>
    <property type="match status" value="1"/>
</dbReference>
<feature type="domain" description="Core-binding (CB)" evidence="6">
    <location>
        <begin position="7"/>
        <end position="91"/>
    </location>
</feature>
<keyword evidence="1" id="KW-0229">DNA integration</keyword>
<dbReference type="InterPro" id="IPR044068">
    <property type="entry name" value="CB"/>
</dbReference>
<dbReference type="InterPro" id="IPR004107">
    <property type="entry name" value="Integrase_SAM-like_N"/>
</dbReference>
<dbReference type="Proteomes" id="UP000605784">
    <property type="component" value="Unassembled WGS sequence"/>
</dbReference>
<accession>A0A830GMN6</accession>
<comment type="caution">
    <text evidence="7">The sequence shown here is derived from an EMBL/GenBank/DDBJ whole genome shotgun (WGS) entry which is preliminary data.</text>
</comment>
<dbReference type="Gene3D" id="1.10.443.10">
    <property type="entry name" value="Intergrase catalytic core"/>
    <property type="match status" value="1"/>
</dbReference>
<dbReference type="InterPro" id="IPR011010">
    <property type="entry name" value="DNA_brk_join_enz"/>
</dbReference>
<dbReference type="InterPro" id="IPR050090">
    <property type="entry name" value="Tyrosine_recombinase_XerCD"/>
</dbReference>
<evidence type="ECO:0000259" key="5">
    <source>
        <dbReference type="PROSITE" id="PS51898"/>
    </source>
</evidence>
<dbReference type="InterPro" id="IPR010998">
    <property type="entry name" value="Integrase_recombinase_N"/>
</dbReference>
<keyword evidence="2 4" id="KW-0238">DNA-binding</keyword>
<dbReference type="GO" id="GO:0003677">
    <property type="term" value="F:DNA binding"/>
    <property type="evidence" value="ECO:0007669"/>
    <property type="project" value="UniProtKB-UniRule"/>
</dbReference>
<evidence type="ECO:0000256" key="4">
    <source>
        <dbReference type="PROSITE-ProRule" id="PRU01248"/>
    </source>
</evidence>
<sequence length="353" mass="40592">MSGPPDLKPRAARDRWLDKLRVEKRGASVSTYHYRLKLFVEWAEEQGIERMRDLSGWELESYENFRRSQDLSPITLNKEMGTLRNWLEYCARIEVVPEDLPEKIDPPDVPKDAESSDVMLHHEEAKKLLTHYRENPELRGTRQHVLLAIAWTTGARMGAIRALDLRDFHVDDGDDGPLYYLTFANRPSTDTPLKKSSDGERAVSLPKSVGKSVQRYVLHHRNDVYDDYSRQPLITTQRGRASKGTIRNLMYLATQPCNYGECPHGKERPTCDWRTQSQASQCPSSRAPHHVRTGAITWMLHRGVPVEVVAKRVNSSVSTIEKHYDKPDPIEEMRARRASYLPLLEIDPEEAEP</sequence>
<dbReference type="PANTHER" id="PTHR30349:SF41">
    <property type="entry name" value="INTEGRASE_RECOMBINASE PROTEIN MJ0367-RELATED"/>
    <property type="match status" value="1"/>
</dbReference>
<evidence type="ECO:0000259" key="6">
    <source>
        <dbReference type="PROSITE" id="PS51900"/>
    </source>
</evidence>
<dbReference type="AlphaFoldDB" id="A0A830GMN6"/>
<evidence type="ECO:0000313" key="8">
    <source>
        <dbReference type="Proteomes" id="UP000605784"/>
    </source>
</evidence>
<keyword evidence="3" id="KW-0233">DNA recombination</keyword>
<dbReference type="InterPro" id="IPR013762">
    <property type="entry name" value="Integrase-like_cat_sf"/>
</dbReference>
<reference evidence="7" key="2">
    <citation type="submission" date="2020-09" db="EMBL/GenBank/DDBJ databases">
        <authorList>
            <person name="Sun Q."/>
            <person name="Ohkuma M."/>
        </authorList>
    </citation>
    <scope>NUCLEOTIDE SEQUENCE</scope>
    <source>
        <strain evidence="7">JCM 17820</strain>
    </source>
</reference>
<dbReference type="Pfam" id="PF02899">
    <property type="entry name" value="Phage_int_SAM_1"/>
    <property type="match status" value="1"/>
</dbReference>
<dbReference type="Gene3D" id="1.10.150.130">
    <property type="match status" value="1"/>
</dbReference>
<dbReference type="PROSITE" id="PS51898">
    <property type="entry name" value="TYR_RECOMBINASE"/>
    <property type="match status" value="1"/>
</dbReference>
<proteinExistence type="predicted"/>
<dbReference type="InterPro" id="IPR002104">
    <property type="entry name" value="Integrase_catalytic"/>
</dbReference>
<keyword evidence="8" id="KW-1185">Reference proteome</keyword>
<evidence type="ECO:0000256" key="3">
    <source>
        <dbReference type="ARBA" id="ARBA00023172"/>
    </source>
</evidence>
<dbReference type="GO" id="GO:0006310">
    <property type="term" value="P:DNA recombination"/>
    <property type="evidence" value="ECO:0007669"/>
    <property type="project" value="UniProtKB-KW"/>
</dbReference>
<dbReference type="EMBL" id="BMOU01000004">
    <property type="protein sequence ID" value="GGN97583.1"/>
    <property type="molecule type" value="Genomic_DNA"/>
</dbReference>
<organism evidence="7 8">
    <name type="scientific">Haloarcula pellucida</name>
    <dbReference type="NCBI Taxonomy" id="1427151"/>
    <lineage>
        <taxon>Archaea</taxon>
        <taxon>Methanobacteriati</taxon>
        <taxon>Methanobacteriota</taxon>
        <taxon>Stenosarchaea group</taxon>
        <taxon>Halobacteria</taxon>
        <taxon>Halobacteriales</taxon>
        <taxon>Haloarculaceae</taxon>
        <taxon>Haloarcula</taxon>
    </lineage>
</organism>
<evidence type="ECO:0000256" key="1">
    <source>
        <dbReference type="ARBA" id="ARBA00022908"/>
    </source>
</evidence>
<gene>
    <name evidence="7" type="ORF">GCM10009030_26960</name>
</gene>
<evidence type="ECO:0000313" key="7">
    <source>
        <dbReference type="EMBL" id="GGN97583.1"/>
    </source>
</evidence>